<proteinExistence type="predicted"/>
<gene>
    <name evidence="4" type="primary">LOC116545928</name>
    <name evidence="3" type="synonym">LOC116545919</name>
</gene>
<feature type="region of interest" description="Disordered" evidence="1">
    <location>
        <begin position="1"/>
        <end position="42"/>
    </location>
</feature>
<feature type="region of interest" description="Disordered" evidence="1">
    <location>
        <begin position="230"/>
        <end position="252"/>
    </location>
</feature>
<dbReference type="AlphaFoldDB" id="A0A6J3HCI8"/>
<sequence>MMSPGASSARRGTRVATPAPGSGARRPSRRTGHEGWAGSGLRLKVGFQGGGSFRKDALWLEGGVSAWWARAPHSAPLRPPRELHAAPPPATPTQTVVRPAGFPRRKRLMVRSAPPTQRPPTSSGCVSGLRRMGLGLRPQTLLRVGGVVLSSSPALRPRRGPGLRPRTSPLEAGLIPPLDLARGLNLCSQTPKRASQRLGLTSAPHVPPHLKTPTQRCRTDTQTLNEGQRSLNKVPGTINTVQGEGARERPDL</sequence>
<dbReference type="RefSeq" id="XP_032128228.1">
    <property type="nucleotide sequence ID" value="XM_032272337.1"/>
</dbReference>
<keyword evidence="2" id="KW-1185">Reference proteome</keyword>
<feature type="region of interest" description="Disordered" evidence="1">
    <location>
        <begin position="78"/>
        <end position="97"/>
    </location>
</feature>
<dbReference type="Pfam" id="PF17692">
    <property type="entry name" value="DUF5538"/>
    <property type="match status" value="1"/>
</dbReference>
<dbReference type="InterPro" id="IPR040779">
    <property type="entry name" value="DUF5538"/>
</dbReference>
<reference evidence="3 4" key="1">
    <citation type="submission" date="2025-04" db="UniProtKB">
        <authorList>
            <consortium name="RefSeq"/>
        </authorList>
    </citation>
    <scope>IDENTIFICATION</scope>
    <source>
        <tissue evidence="3 4">Blood</tissue>
    </source>
</reference>
<name>A0A6J3HCI8_SAPAP</name>
<dbReference type="GeneID" id="116545928"/>
<accession>A0A6J3HCI8</accession>
<evidence type="ECO:0000313" key="3">
    <source>
        <dbReference type="RefSeq" id="XP_032128218.1"/>
    </source>
</evidence>
<protein>
    <submittedName>
        <fullName evidence="3 4">Uncharacterized protein</fullName>
    </submittedName>
</protein>
<evidence type="ECO:0000313" key="2">
    <source>
        <dbReference type="Proteomes" id="UP000504640"/>
    </source>
</evidence>
<dbReference type="RefSeq" id="XP_032128218.1">
    <property type="nucleotide sequence ID" value="XM_032272327.1"/>
</dbReference>
<evidence type="ECO:0000313" key="4">
    <source>
        <dbReference type="RefSeq" id="XP_032128228.1"/>
    </source>
</evidence>
<dbReference type="Proteomes" id="UP000504640">
    <property type="component" value="Unplaced"/>
</dbReference>
<evidence type="ECO:0000256" key="1">
    <source>
        <dbReference type="SAM" id="MobiDB-lite"/>
    </source>
</evidence>
<feature type="compositionally biased region" description="Polar residues" evidence="1">
    <location>
        <begin position="230"/>
        <end position="242"/>
    </location>
</feature>
<feature type="non-terminal residue" evidence="4">
    <location>
        <position position="252"/>
    </location>
</feature>
<organism evidence="2 4">
    <name type="scientific">Sapajus apella</name>
    <name type="common">Brown-capped capuchin</name>
    <name type="synonym">Cebus apella</name>
    <dbReference type="NCBI Taxonomy" id="9515"/>
    <lineage>
        <taxon>Eukaryota</taxon>
        <taxon>Metazoa</taxon>
        <taxon>Chordata</taxon>
        <taxon>Craniata</taxon>
        <taxon>Vertebrata</taxon>
        <taxon>Euteleostomi</taxon>
        <taxon>Mammalia</taxon>
        <taxon>Eutheria</taxon>
        <taxon>Euarchontoglires</taxon>
        <taxon>Primates</taxon>
        <taxon>Haplorrhini</taxon>
        <taxon>Platyrrhini</taxon>
        <taxon>Cebidae</taxon>
        <taxon>Cebinae</taxon>
        <taxon>Sapajus</taxon>
    </lineage>
</organism>